<feature type="transmembrane region" description="Helical" evidence="6">
    <location>
        <begin position="89"/>
        <end position="109"/>
    </location>
</feature>
<dbReference type="Pfam" id="PF07690">
    <property type="entry name" value="MFS_1"/>
    <property type="match status" value="1"/>
</dbReference>
<keyword evidence="2" id="KW-0813">Transport</keyword>
<dbReference type="InterPro" id="IPR036259">
    <property type="entry name" value="MFS_trans_sf"/>
</dbReference>
<feature type="transmembrane region" description="Helical" evidence="6">
    <location>
        <begin position="272"/>
        <end position="291"/>
    </location>
</feature>
<dbReference type="CDD" id="cd17328">
    <property type="entry name" value="MFS_spinster_like"/>
    <property type="match status" value="1"/>
</dbReference>
<feature type="transmembrane region" description="Helical" evidence="6">
    <location>
        <begin position="150"/>
        <end position="168"/>
    </location>
</feature>
<dbReference type="InterPro" id="IPR020846">
    <property type="entry name" value="MFS_dom"/>
</dbReference>
<name>A0A3L7DWZ7_9GAMM</name>
<feature type="transmembrane region" description="Helical" evidence="6">
    <location>
        <begin position="180"/>
        <end position="199"/>
    </location>
</feature>
<dbReference type="SUPFAM" id="SSF103473">
    <property type="entry name" value="MFS general substrate transporter"/>
    <property type="match status" value="1"/>
</dbReference>
<dbReference type="PROSITE" id="PS50850">
    <property type="entry name" value="MFS"/>
    <property type="match status" value="1"/>
</dbReference>
<dbReference type="InterPro" id="IPR011701">
    <property type="entry name" value="MFS"/>
</dbReference>
<reference evidence="8 9" key="1">
    <citation type="submission" date="2018-07" db="EMBL/GenBank/DDBJ databases">
        <title>Halioglobus sp. genome submission.</title>
        <authorList>
            <person name="Ye M.-Q."/>
            <person name="Du Z.-J."/>
        </authorList>
    </citation>
    <scope>NUCLEOTIDE SEQUENCE [LARGE SCALE GENOMIC DNA]</scope>
    <source>
        <strain evidence="8 9">U0301</strain>
    </source>
</reference>
<feature type="transmembrane region" description="Helical" evidence="6">
    <location>
        <begin position="363"/>
        <end position="387"/>
    </location>
</feature>
<feature type="transmembrane region" description="Helical" evidence="6">
    <location>
        <begin position="58"/>
        <end position="83"/>
    </location>
</feature>
<dbReference type="RefSeq" id="WP_117956071.1">
    <property type="nucleotide sequence ID" value="NZ_QRAN01000016.1"/>
</dbReference>
<keyword evidence="5 6" id="KW-0472">Membrane</keyword>
<dbReference type="EMBL" id="QRAN01000016">
    <property type="protein sequence ID" value="RLQ21110.1"/>
    <property type="molecule type" value="Genomic_DNA"/>
</dbReference>
<feature type="transmembrane region" description="Helical" evidence="6">
    <location>
        <begin position="303"/>
        <end position="323"/>
    </location>
</feature>
<keyword evidence="9" id="KW-1185">Reference proteome</keyword>
<evidence type="ECO:0000256" key="4">
    <source>
        <dbReference type="ARBA" id="ARBA00022989"/>
    </source>
</evidence>
<dbReference type="InterPro" id="IPR044770">
    <property type="entry name" value="MFS_spinster-like"/>
</dbReference>
<feature type="transmembrane region" description="Helical" evidence="6">
    <location>
        <begin position="20"/>
        <end position="37"/>
    </location>
</feature>
<protein>
    <submittedName>
        <fullName evidence="8">MFS transporter</fullName>
    </submittedName>
</protein>
<dbReference type="AlphaFoldDB" id="A0A3L7DWZ7"/>
<feature type="domain" description="Major facilitator superfamily (MFS) profile" evidence="7">
    <location>
        <begin position="24"/>
        <end position="423"/>
    </location>
</feature>
<keyword evidence="3 6" id="KW-0812">Transmembrane</keyword>
<sequence>MSRSGEAPQQQAPGEPTSVYSYYVLVLLSIVYIFNFIDRQIMAVLIDPIKAEFGVSDTAMGFLSGFAFVFFYTLVGIPIARWADRGSRRFIITVAIALWSLMTAASGLARSFTQLAIIRVLVGVGEAGATPPSHSLLSDYFPLEKRATALAIYSWGVYIGAALAFPIGGYLVEHYGWRTAFYAVGLPGVALSLLVWFTVREVPRGSAESNEVNIEHASLGEVLRFLVSRRSFMLIVLGSALQSLSGFGVITWGAPFLSRVHGMNWSEIGITMGWIIAVAGCSGVFLGGRLADRLGGRDQAWYMRLPALESFLCIPFIAAFALITDTRLAILSFIPFYFLGAAYVGPMHAMVQSLVRVRMRATASAILLFVVNMVGAGLGPLVVGLLNDYVFGPLYGEQAIRYSILVIGLVGGLASLLFWQASKTLAADLARRDED</sequence>
<dbReference type="PANTHER" id="PTHR23505">
    <property type="entry name" value="SPINSTER"/>
    <property type="match status" value="1"/>
</dbReference>
<evidence type="ECO:0000256" key="5">
    <source>
        <dbReference type="ARBA" id="ARBA00023136"/>
    </source>
</evidence>
<dbReference type="GO" id="GO:0016020">
    <property type="term" value="C:membrane"/>
    <property type="evidence" value="ECO:0007669"/>
    <property type="project" value="UniProtKB-SubCell"/>
</dbReference>
<dbReference type="GO" id="GO:0022857">
    <property type="term" value="F:transmembrane transporter activity"/>
    <property type="evidence" value="ECO:0007669"/>
    <property type="project" value="InterPro"/>
</dbReference>
<dbReference type="Proteomes" id="UP000265509">
    <property type="component" value="Unassembled WGS sequence"/>
</dbReference>
<evidence type="ECO:0000256" key="1">
    <source>
        <dbReference type="ARBA" id="ARBA00004141"/>
    </source>
</evidence>
<feature type="transmembrane region" description="Helical" evidence="6">
    <location>
        <begin position="329"/>
        <end position="351"/>
    </location>
</feature>
<evidence type="ECO:0000256" key="6">
    <source>
        <dbReference type="SAM" id="Phobius"/>
    </source>
</evidence>
<feature type="transmembrane region" description="Helical" evidence="6">
    <location>
        <begin position="232"/>
        <end position="252"/>
    </location>
</feature>
<dbReference type="Gene3D" id="1.20.1250.20">
    <property type="entry name" value="MFS general substrate transporter like domains"/>
    <property type="match status" value="1"/>
</dbReference>
<accession>A0A3L7DWZ7</accession>
<evidence type="ECO:0000313" key="9">
    <source>
        <dbReference type="Proteomes" id="UP000265509"/>
    </source>
</evidence>
<organism evidence="8 9">
    <name type="scientific">Seongchinamella sediminis</name>
    <dbReference type="NCBI Taxonomy" id="2283635"/>
    <lineage>
        <taxon>Bacteria</taxon>
        <taxon>Pseudomonadati</taxon>
        <taxon>Pseudomonadota</taxon>
        <taxon>Gammaproteobacteria</taxon>
        <taxon>Cellvibrionales</taxon>
        <taxon>Halieaceae</taxon>
        <taxon>Seongchinamella</taxon>
    </lineage>
</organism>
<comment type="subcellular location">
    <subcellularLocation>
        <location evidence="1">Membrane</location>
        <topology evidence="1">Multi-pass membrane protein</topology>
    </subcellularLocation>
</comment>
<comment type="caution">
    <text evidence="8">The sequence shown here is derived from an EMBL/GenBank/DDBJ whole genome shotgun (WGS) entry which is preliminary data.</text>
</comment>
<evidence type="ECO:0000313" key="8">
    <source>
        <dbReference type="EMBL" id="RLQ21110.1"/>
    </source>
</evidence>
<dbReference type="OrthoDB" id="9771451at2"/>
<keyword evidence="4 6" id="KW-1133">Transmembrane helix</keyword>
<gene>
    <name evidence="8" type="ORF">DWB85_14530</name>
</gene>
<evidence type="ECO:0000256" key="2">
    <source>
        <dbReference type="ARBA" id="ARBA00022448"/>
    </source>
</evidence>
<evidence type="ECO:0000256" key="3">
    <source>
        <dbReference type="ARBA" id="ARBA00022692"/>
    </source>
</evidence>
<dbReference type="PANTHER" id="PTHR23505:SF79">
    <property type="entry name" value="PROTEIN SPINSTER"/>
    <property type="match status" value="1"/>
</dbReference>
<feature type="transmembrane region" description="Helical" evidence="6">
    <location>
        <begin position="399"/>
        <end position="419"/>
    </location>
</feature>
<proteinExistence type="predicted"/>
<evidence type="ECO:0000259" key="7">
    <source>
        <dbReference type="PROSITE" id="PS50850"/>
    </source>
</evidence>